<dbReference type="InterPro" id="IPR033469">
    <property type="entry name" value="CYTH-like_dom_sf"/>
</dbReference>
<dbReference type="PROSITE" id="PS51708">
    <property type="entry name" value="CHAD"/>
    <property type="match status" value="1"/>
</dbReference>
<dbReference type="InterPro" id="IPR007899">
    <property type="entry name" value="CHAD_dom"/>
</dbReference>
<feature type="compositionally biased region" description="Polar residues" evidence="1">
    <location>
        <begin position="411"/>
        <end position="420"/>
    </location>
</feature>
<dbReference type="Proteomes" id="UP000194161">
    <property type="component" value="Chromosome"/>
</dbReference>
<dbReference type="Pfam" id="PF05235">
    <property type="entry name" value="CHAD"/>
    <property type="match status" value="1"/>
</dbReference>
<dbReference type="GO" id="GO:0046872">
    <property type="term" value="F:metal ion binding"/>
    <property type="evidence" value="ECO:0007669"/>
    <property type="project" value="TreeGrafter"/>
</dbReference>
<protein>
    <submittedName>
        <fullName evidence="4">Inorganic triphosphatase</fullName>
    </submittedName>
</protein>
<dbReference type="SMART" id="SM01118">
    <property type="entry name" value="CYTH"/>
    <property type="match status" value="1"/>
</dbReference>
<dbReference type="Gene3D" id="1.40.20.10">
    <property type="entry name" value="CHAD domain"/>
    <property type="match status" value="2"/>
</dbReference>
<dbReference type="SMART" id="SM00880">
    <property type="entry name" value="CHAD"/>
    <property type="match status" value="1"/>
</dbReference>
<dbReference type="CDD" id="cd07756">
    <property type="entry name" value="CYTH-like_Pase_CHAD"/>
    <property type="match status" value="1"/>
</dbReference>
<dbReference type="KEGG" id="bgm:CAL15_04670"/>
<sequence>MSEQELKLHVPPAAGASIQRELNKRHATRLPLHALYFDTPDRELARARIALRLRREGREWVQTLKMPGADVITRVEMNHPRPGPVLDLSVYAGTPVEAALAGLRGQLGLRYETDVQRLLCKVRSRYGTVEVAYDTGKLRAGELELPISEVEFELMSGRPSAIFAVARTWLQRHNLILDTRSKSQRGDALATLAQRLAETPDDGTEAAAKTRRKLVAEFWGTRGAGSIRLNEDMTAPQALGAVSADCLEQIIHNAAMLAEVDTAGIYAAGHSEHVHQLRVGMRRLRSAWRLFDGWTGPVPDELVEGIRTHFAAFGANRDQDVLDETVGPMLERAGMPVIPHKPAAPDQNSYTIASGAAFQGWLLSMLEWSIDVPPAPQADAGAPLTLASPTGAVAADGASTAASAATDAPAQTNGADQSEGSGQGEPADALSGPIVPTIIPLRQPEPPDAPPPLRKLLSDRLHRWHKKVVSEGKRFTHLEIEARHDLRKRAKRLRYGLTFAESLLPAAKLQSYRKLLSQVQDLLGEFNDLAVARDHYEACKTDYPQAWFALGWIGARLDALAVQSQQAFDQLAEAKAFWK</sequence>
<feature type="domain" description="CHAD" evidence="3">
    <location>
        <begin position="232"/>
        <end position="577"/>
    </location>
</feature>
<dbReference type="AlphaFoldDB" id="A0A1W6Z915"/>
<reference evidence="4 5" key="1">
    <citation type="submission" date="2017-05" db="EMBL/GenBank/DDBJ databases">
        <title>Complete and WGS of Bordetella genogroups.</title>
        <authorList>
            <person name="Spilker T."/>
            <person name="LiPuma J."/>
        </authorList>
    </citation>
    <scope>NUCLEOTIDE SEQUENCE [LARGE SCALE GENOMIC DNA]</scope>
    <source>
        <strain evidence="4 5">AU7206</strain>
    </source>
</reference>
<gene>
    <name evidence="4" type="ORF">CAL15_04670</name>
</gene>
<evidence type="ECO:0000313" key="4">
    <source>
        <dbReference type="EMBL" id="ARP93735.1"/>
    </source>
</evidence>
<feature type="region of interest" description="Disordered" evidence="1">
    <location>
        <begin position="398"/>
        <end position="432"/>
    </location>
</feature>
<dbReference type="SUPFAM" id="SSF55154">
    <property type="entry name" value="CYTH-like phosphatases"/>
    <property type="match status" value="1"/>
</dbReference>
<proteinExistence type="predicted"/>
<dbReference type="EMBL" id="CP021111">
    <property type="protein sequence ID" value="ARP93735.1"/>
    <property type="molecule type" value="Genomic_DNA"/>
</dbReference>
<dbReference type="PROSITE" id="PS51707">
    <property type="entry name" value="CYTH"/>
    <property type="match status" value="1"/>
</dbReference>
<dbReference type="InterPro" id="IPR023577">
    <property type="entry name" value="CYTH_domain"/>
</dbReference>
<accession>A0A1W6Z915</accession>
<organism evidence="4 5">
    <name type="scientific">Bordetella genomosp. 13</name>
    <dbReference type="NCBI Taxonomy" id="463040"/>
    <lineage>
        <taxon>Bacteria</taxon>
        <taxon>Pseudomonadati</taxon>
        <taxon>Pseudomonadota</taxon>
        <taxon>Betaproteobacteria</taxon>
        <taxon>Burkholderiales</taxon>
        <taxon>Alcaligenaceae</taxon>
        <taxon>Bordetella</taxon>
    </lineage>
</organism>
<dbReference type="PANTHER" id="PTHR39569">
    <property type="entry name" value="INORGANIC TRIPHOSPHATASE"/>
    <property type="match status" value="1"/>
</dbReference>
<dbReference type="Gene3D" id="2.40.320.10">
    <property type="entry name" value="Hypothetical Protein Pfu-838710-001"/>
    <property type="match status" value="1"/>
</dbReference>
<keyword evidence="5" id="KW-1185">Reference proteome</keyword>
<dbReference type="InterPro" id="IPR039013">
    <property type="entry name" value="YgiF"/>
</dbReference>
<dbReference type="STRING" id="463040.CAL15_04670"/>
<feature type="domain" description="CYTH" evidence="2">
    <location>
        <begin position="1"/>
        <end position="193"/>
    </location>
</feature>
<dbReference type="RefSeq" id="WP_086077510.1">
    <property type="nucleotide sequence ID" value="NZ_CP021111.1"/>
</dbReference>
<dbReference type="GO" id="GO:0050355">
    <property type="term" value="F:inorganic triphosphate phosphatase activity"/>
    <property type="evidence" value="ECO:0007669"/>
    <property type="project" value="InterPro"/>
</dbReference>
<dbReference type="PANTHER" id="PTHR39569:SF1">
    <property type="entry name" value="INORGANIC TRIPHOSPHATASE"/>
    <property type="match status" value="1"/>
</dbReference>
<feature type="compositionally biased region" description="Low complexity" evidence="1">
    <location>
        <begin position="398"/>
        <end position="410"/>
    </location>
</feature>
<evidence type="ECO:0000259" key="3">
    <source>
        <dbReference type="PROSITE" id="PS51708"/>
    </source>
</evidence>
<evidence type="ECO:0000256" key="1">
    <source>
        <dbReference type="SAM" id="MobiDB-lite"/>
    </source>
</evidence>
<dbReference type="OrthoDB" id="3034217at2"/>
<evidence type="ECO:0000313" key="5">
    <source>
        <dbReference type="Proteomes" id="UP000194161"/>
    </source>
</evidence>
<evidence type="ECO:0000259" key="2">
    <source>
        <dbReference type="PROSITE" id="PS51707"/>
    </source>
</evidence>
<name>A0A1W6Z915_9BORD</name>
<dbReference type="Pfam" id="PF01928">
    <property type="entry name" value="CYTH"/>
    <property type="match status" value="1"/>
</dbReference>
<dbReference type="InterPro" id="IPR038186">
    <property type="entry name" value="CHAD_dom_sf"/>
</dbReference>